<sequence>MIAWAKESGPCCQRLTRSVSHQMATPRLCSALANATYWSPAGTPGPEAGFVDGWALLWTGGGVAVPLAPVEVAVGLLAG</sequence>
<dbReference type="Proteomes" id="UP001501319">
    <property type="component" value="Unassembled WGS sequence"/>
</dbReference>
<reference evidence="1 2" key="1">
    <citation type="journal article" date="2019" name="Int. J. Syst. Evol. Microbiol.">
        <title>The Global Catalogue of Microorganisms (GCM) 10K type strain sequencing project: providing services to taxonomists for standard genome sequencing and annotation.</title>
        <authorList>
            <consortium name="The Broad Institute Genomics Platform"/>
            <consortium name="The Broad Institute Genome Sequencing Center for Infectious Disease"/>
            <person name="Wu L."/>
            <person name="Ma J."/>
        </authorList>
    </citation>
    <scope>NUCLEOTIDE SEQUENCE [LARGE SCALE GENOMIC DNA]</scope>
    <source>
        <strain evidence="1 2">JCM 14306</strain>
    </source>
</reference>
<proteinExistence type="predicted"/>
<protein>
    <submittedName>
        <fullName evidence="1">Uncharacterized protein</fullName>
    </submittedName>
</protein>
<evidence type="ECO:0000313" key="2">
    <source>
        <dbReference type="Proteomes" id="UP001501319"/>
    </source>
</evidence>
<accession>A0ABN2FFE3</accession>
<organism evidence="1 2">
    <name type="scientific">Kribbella alba</name>
    <dbReference type="NCBI Taxonomy" id="190197"/>
    <lineage>
        <taxon>Bacteria</taxon>
        <taxon>Bacillati</taxon>
        <taxon>Actinomycetota</taxon>
        <taxon>Actinomycetes</taxon>
        <taxon>Propionibacteriales</taxon>
        <taxon>Kribbellaceae</taxon>
        <taxon>Kribbella</taxon>
    </lineage>
</organism>
<name>A0ABN2FFE3_9ACTN</name>
<evidence type="ECO:0000313" key="1">
    <source>
        <dbReference type="EMBL" id="GAA1644376.1"/>
    </source>
</evidence>
<gene>
    <name evidence="1" type="ORF">GCM10009744_38740</name>
</gene>
<comment type="caution">
    <text evidence="1">The sequence shown here is derived from an EMBL/GenBank/DDBJ whole genome shotgun (WGS) entry which is preliminary data.</text>
</comment>
<dbReference type="EMBL" id="BAAANE010000007">
    <property type="protein sequence ID" value="GAA1644376.1"/>
    <property type="molecule type" value="Genomic_DNA"/>
</dbReference>
<keyword evidence="2" id="KW-1185">Reference proteome</keyword>